<evidence type="ECO:0000313" key="1">
    <source>
        <dbReference type="EMBL" id="MBW17057.1"/>
    </source>
</evidence>
<protein>
    <submittedName>
        <fullName evidence="1">Histone-lysine N-methyltransferase SETMAR</fullName>
    </submittedName>
</protein>
<accession>A0A2H8TS93</accession>
<dbReference type="EMBL" id="GFXV01005252">
    <property type="protein sequence ID" value="MBW17057.1"/>
    <property type="molecule type" value="Transcribed_RNA"/>
</dbReference>
<keyword evidence="1" id="KW-0489">Methyltransferase</keyword>
<dbReference type="InterPro" id="IPR036397">
    <property type="entry name" value="RNaseH_sf"/>
</dbReference>
<dbReference type="InterPro" id="IPR052709">
    <property type="entry name" value="Transposase-MT_Hybrid"/>
</dbReference>
<reference evidence="1" key="1">
    <citation type="submission" date="2017-10" db="EMBL/GenBank/DDBJ databases">
        <title>Transcriptome Assembly of Sugarcane Aphid Adults.</title>
        <authorList>
            <person name="Scully E.D."/>
            <person name="Palmer N.A."/>
            <person name="Geib S.M."/>
            <person name="Sarath G."/>
            <person name="Sattler S.E."/>
        </authorList>
    </citation>
    <scope>NUCLEOTIDE SEQUENCE</scope>
    <source>
        <tissue evidence="1">Whole body</tissue>
    </source>
</reference>
<gene>
    <name evidence="1" type="primary">SETMAR_0</name>
</gene>
<name>A0A2H8TS93_9HEMI</name>
<dbReference type="GO" id="GO:0008168">
    <property type="term" value="F:methyltransferase activity"/>
    <property type="evidence" value="ECO:0007669"/>
    <property type="project" value="UniProtKB-KW"/>
</dbReference>
<proteinExistence type="predicted"/>
<dbReference type="Gene3D" id="3.30.420.10">
    <property type="entry name" value="Ribonuclease H-like superfamily/Ribonuclease H"/>
    <property type="match status" value="1"/>
</dbReference>
<dbReference type="PANTHER" id="PTHR46060:SF1">
    <property type="entry name" value="MARINER MOS1 TRANSPOSASE-LIKE PROTEIN"/>
    <property type="match status" value="1"/>
</dbReference>
<keyword evidence="1" id="KW-0808">Transferase</keyword>
<dbReference type="OrthoDB" id="6623853at2759"/>
<dbReference type="AlphaFoldDB" id="A0A2H8TS93"/>
<dbReference type="GO" id="GO:0003676">
    <property type="term" value="F:nucleic acid binding"/>
    <property type="evidence" value="ECO:0007669"/>
    <property type="project" value="InterPro"/>
</dbReference>
<dbReference type="GO" id="GO:0032259">
    <property type="term" value="P:methylation"/>
    <property type="evidence" value="ECO:0007669"/>
    <property type="project" value="UniProtKB-KW"/>
</dbReference>
<sequence length="103" mass="11747">MFEIAVIISIAHTAAIVTQFLAKKMIPVLDHPPYSPDLSPSDYFLFPKLKMELKGQHFSTIETIQEVVTQKLKNIPTADFSRAMEKLGDRARRCIECNGDYFE</sequence>
<organism evidence="1">
    <name type="scientific">Melanaphis sacchari</name>
    <dbReference type="NCBI Taxonomy" id="742174"/>
    <lineage>
        <taxon>Eukaryota</taxon>
        <taxon>Metazoa</taxon>
        <taxon>Ecdysozoa</taxon>
        <taxon>Arthropoda</taxon>
        <taxon>Hexapoda</taxon>
        <taxon>Insecta</taxon>
        <taxon>Pterygota</taxon>
        <taxon>Neoptera</taxon>
        <taxon>Paraneoptera</taxon>
        <taxon>Hemiptera</taxon>
        <taxon>Sternorrhyncha</taxon>
        <taxon>Aphidomorpha</taxon>
        <taxon>Aphidoidea</taxon>
        <taxon>Aphididae</taxon>
        <taxon>Aphidini</taxon>
        <taxon>Melanaphis</taxon>
    </lineage>
</organism>
<dbReference type="PANTHER" id="PTHR46060">
    <property type="entry name" value="MARINER MOS1 TRANSPOSASE-LIKE PROTEIN"/>
    <property type="match status" value="1"/>
</dbReference>